<sequence length="89" mass="9565">MSLLSKQDGIYKADGYSISRQAQEALLHSSPSIDDGNAPHNKLTQPCQLEETTSGHHVSRSTTSLCSRETMSLTPLAICETACSLTNKA</sequence>
<keyword evidence="2" id="KW-1185">Reference proteome</keyword>
<evidence type="ECO:0000313" key="2">
    <source>
        <dbReference type="Proteomes" id="UP000233837"/>
    </source>
</evidence>
<protein>
    <submittedName>
        <fullName evidence="1">Uncharacterized protein</fullName>
    </submittedName>
</protein>
<reference evidence="1 2" key="2">
    <citation type="journal article" date="2017" name="Nature">
        <title>The Apostasia genome and the evolution of orchids.</title>
        <authorList>
            <person name="Zhang G.Q."/>
            <person name="Liu K.W."/>
            <person name="Li Z."/>
            <person name="Lohaus R."/>
            <person name="Hsiao Y.Y."/>
            <person name="Niu S.C."/>
            <person name="Wang J.Y."/>
            <person name="Lin Y.C."/>
            <person name="Xu Q."/>
            <person name="Chen L.J."/>
            <person name="Yoshida K."/>
            <person name="Fujiwara S."/>
            <person name="Wang Z.W."/>
            <person name="Zhang Y.Q."/>
            <person name="Mitsuda N."/>
            <person name="Wang M."/>
            <person name="Liu G.H."/>
            <person name="Pecoraro L."/>
            <person name="Huang H.X."/>
            <person name="Xiao X.J."/>
            <person name="Lin M."/>
            <person name="Wu X.Y."/>
            <person name="Wu W.L."/>
            <person name="Chen Y.Y."/>
            <person name="Chang S.B."/>
            <person name="Sakamoto S."/>
            <person name="Ohme-Takagi M."/>
            <person name="Yagi M."/>
            <person name="Zeng S.J."/>
            <person name="Shen C.Y."/>
            <person name="Yeh C.M."/>
            <person name="Luo Y.B."/>
            <person name="Tsai W.C."/>
            <person name="Van de Peer Y."/>
            <person name="Liu Z.J."/>
        </authorList>
    </citation>
    <scope>NUCLEOTIDE SEQUENCE [LARGE SCALE GENOMIC DNA]</scope>
    <source>
        <tissue evidence="1">The whole plant</tissue>
    </source>
</reference>
<dbReference type="EMBL" id="KZ501954">
    <property type="protein sequence ID" value="PKU86326.1"/>
    <property type="molecule type" value="Genomic_DNA"/>
</dbReference>
<organism evidence="1 2">
    <name type="scientific">Dendrobium catenatum</name>
    <dbReference type="NCBI Taxonomy" id="906689"/>
    <lineage>
        <taxon>Eukaryota</taxon>
        <taxon>Viridiplantae</taxon>
        <taxon>Streptophyta</taxon>
        <taxon>Embryophyta</taxon>
        <taxon>Tracheophyta</taxon>
        <taxon>Spermatophyta</taxon>
        <taxon>Magnoliopsida</taxon>
        <taxon>Liliopsida</taxon>
        <taxon>Asparagales</taxon>
        <taxon>Orchidaceae</taxon>
        <taxon>Epidendroideae</taxon>
        <taxon>Malaxideae</taxon>
        <taxon>Dendrobiinae</taxon>
        <taxon>Dendrobium</taxon>
    </lineage>
</organism>
<gene>
    <name evidence="1" type="ORF">MA16_Dca002157</name>
</gene>
<dbReference type="AlphaFoldDB" id="A0A2I0XEJ0"/>
<proteinExistence type="predicted"/>
<accession>A0A2I0XEJ0</accession>
<reference evidence="1 2" key="1">
    <citation type="journal article" date="2016" name="Sci. Rep.">
        <title>The Dendrobium catenatum Lindl. genome sequence provides insights into polysaccharide synthase, floral development and adaptive evolution.</title>
        <authorList>
            <person name="Zhang G.Q."/>
            <person name="Xu Q."/>
            <person name="Bian C."/>
            <person name="Tsai W.C."/>
            <person name="Yeh C.M."/>
            <person name="Liu K.W."/>
            <person name="Yoshida K."/>
            <person name="Zhang L.S."/>
            <person name="Chang S.B."/>
            <person name="Chen F."/>
            <person name="Shi Y."/>
            <person name="Su Y.Y."/>
            <person name="Zhang Y.Q."/>
            <person name="Chen L.J."/>
            <person name="Yin Y."/>
            <person name="Lin M."/>
            <person name="Huang H."/>
            <person name="Deng H."/>
            <person name="Wang Z.W."/>
            <person name="Zhu S.L."/>
            <person name="Zhao X."/>
            <person name="Deng C."/>
            <person name="Niu S.C."/>
            <person name="Huang J."/>
            <person name="Wang M."/>
            <person name="Liu G.H."/>
            <person name="Yang H.J."/>
            <person name="Xiao X.J."/>
            <person name="Hsiao Y.Y."/>
            <person name="Wu W.L."/>
            <person name="Chen Y.Y."/>
            <person name="Mitsuda N."/>
            <person name="Ohme-Takagi M."/>
            <person name="Luo Y.B."/>
            <person name="Van de Peer Y."/>
            <person name="Liu Z.J."/>
        </authorList>
    </citation>
    <scope>NUCLEOTIDE SEQUENCE [LARGE SCALE GENOMIC DNA]</scope>
    <source>
        <tissue evidence="1">The whole plant</tissue>
    </source>
</reference>
<dbReference type="Proteomes" id="UP000233837">
    <property type="component" value="Unassembled WGS sequence"/>
</dbReference>
<name>A0A2I0XEJ0_9ASPA</name>
<evidence type="ECO:0000313" key="1">
    <source>
        <dbReference type="EMBL" id="PKU86326.1"/>
    </source>
</evidence>